<dbReference type="EMBL" id="BPRB01000387">
    <property type="protein sequence ID" value="GJE62722.1"/>
    <property type="molecule type" value="Genomic_DNA"/>
</dbReference>
<keyword evidence="2" id="KW-0229">DNA integration</keyword>
<dbReference type="InterPro" id="IPR011010">
    <property type="entry name" value="DNA_brk_join_enz"/>
</dbReference>
<dbReference type="Gene3D" id="1.10.443.10">
    <property type="entry name" value="Intergrase catalytic core"/>
    <property type="match status" value="1"/>
</dbReference>
<dbReference type="RefSeq" id="WP_238185358.1">
    <property type="nucleotide sequence ID" value="NZ_BPRB01000387.1"/>
</dbReference>
<evidence type="ECO:0000259" key="7">
    <source>
        <dbReference type="PROSITE" id="PS51900"/>
    </source>
</evidence>
<reference evidence="8" key="2">
    <citation type="submission" date="2021-08" db="EMBL/GenBank/DDBJ databases">
        <authorList>
            <person name="Tani A."/>
            <person name="Ola A."/>
            <person name="Ogura Y."/>
            <person name="Katsura K."/>
            <person name="Hayashi T."/>
        </authorList>
    </citation>
    <scope>NUCLEOTIDE SEQUENCE</scope>
    <source>
        <strain evidence="8">DSM 23632</strain>
    </source>
</reference>
<evidence type="ECO:0000256" key="1">
    <source>
        <dbReference type="ARBA" id="ARBA00008857"/>
    </source>
</evidence>
<protein>
    <submittedName>
        <fullName evidence="8">Tyrosine recombinase XerD</fullName>
    </submittedName>
</protein>
<name>A0ABQ4U8I1_9HYPH</name>
<dbReference type="PANTHER" id="PTHR30349:SF41">
    <property type="entry name" value="INTEGRASE_RECOMBINASE PROTEIN MJ0367-RELATED"/>
    <property type="match status" value="1"/>
</dbReference>
<dbReference type="InterPro" id="IPR013762">
    <property type="entry name" value="Integrase-like_cat_sf"/>
</dbReference>
<evidence type="ECO:0000256" key="2">
    <source>
        <dbReference type="ARBA" id="ARBA00022908"/>
    </source>
</evidence>
<evidence type="ECO:0000256" key="3">
    <source>
        <dbReference type="ARBA" id="ARBA00023125"/>
    </source>
</evidence>
<evidence type="ECO:0000313" key="9">
    <source>
        <dbReference type="Proteomes" id="UP001055057"/>
    </source>
</evidence>
<dbReference type="PROSITE" id="PS51898">
    <property type="entry name" value="TYR_RECOMBINASE"/>
    <property type="match status" value="1"/>
</dbReference>
<dbReference type="PROSITE" id="PS51900">
    <property type="entry name" value="CB"/>
    <property type="match status" value="1"/>
</dbReference>
<feature type="domain" description="Core-binding (CB)" evidence="7">
    <location>
        <begin position="22"/>
        <end position="96"/>
    </location>
</feature>
<dbReference type="InterPro" id="IPR044068">
    <property type="entry name" value="CB"/>
</dbReference>
<comment type="caution">
    <text evidence="8">The sequence shown here is derived from an EMBL/GenBank/DDBJ whole genome shotgun (WGS) entry which is preliminary data.</text>
</comment>
<dbReference type="InterPro" id="IPR004107">
    <property type="entry name" value="Integrase_SAM-like_N"/>
</dbReference>
<dbReference type="PANTHER" id="PTHR30349">
    <property type="entry name" value="PHAGE INTEGRASE-RELATED"/>
    <property type="match status" value="1"/>
</dbReference>
<comment type="similarity">
    <text evidence="1">Belongs to the 'phage' integrase family.</text>
</comment>
<evidence type="ECO:0000313" key="8">
    <source>
        <dbReference type="EMBL" id="GJE62722.1"/>
    </source>
</evidence>
<evidence type="ECO:0000259" key="6">
    <source>
        <dbReference type="PROSITE" id="PS51898"/>
    </source>
</evidence>
<accession>A0ABQ4U8I1</accession>
<dbReference type="Gene3D" id="1.10.150.130">
    <property type="match status" value="1"/>
</dbReference>
<keyword evidence="3 5" id="KW-0238">DNA-binding</keyword>
<proteinExistence type="inferred from homology"/>
<gene>
    <name evidence="8" type="primary">xerD_5</name>
    <name evidence="8" type="ORF">MPOCJGCO_4857</name>
</gene>
<dbReference type="Pfam" id="PF02899">
    <property type="entry name" value="Phage_int_SAM_1"/>
    <property type="match status" value="1"/>
</dbReference>
<dbReference type="InterPro" id="IPR050090">
    <property type="entry name" value="Tyrosine_recombinase_XerCD"/>
</dbReference>
<keyword evidence="9" id="KW-1185">Reference proteome</keyword>
<dbReference type="SUPFAM" id="SSF56349">
    <property type="entry name" value="DNA breaking-rejoining enzymes"/>
    <property type="match status" value="1"/>
</dbReference>
<organism evidence="8 9">
    <name type="scientific">Methylobacterium trifolii</name>
    <dbReference type="NCBI Taxonomy" id="1003092"/>
    <lineage>
        <taxon>Bacteria</taxon>
        <taxon>Pseudomonadati</taxon>
        <taxon>Pseudomonadota</taxon>
        <taxon>Alphaproteobacteria</taxon>
        <taxon>Hyphomicrobiales</taxon>
        <taxon>Methylobacteriaceae</taxon>
        <taxon>Methylobacterium</taxon>
    </lineage>
</organism>
<dbReference type="Pfam" id="PF00589">
    <property type="entry name" value="Phage_integrase"/>
    <property type="match status" value="1"/>
</dbReference>
<dbReference type="InterPro" id="IPR002104">
    <property type="entry name" value="Integrase_catalytic"/>
</dbReference>
<evidence type="ECO:0000256" key="4">
    <source>
        <dbReference type="ARBA" id="ARBA00023172"/>
    </source>
</evidence>
<dbReference type="Proteomes" id="UP001055057">
    <property type="component" value="Unassembled WGS sequence"/>
</dbReference>
<evidence type="ECO:0000256" key="5">
    <source>
        <dbReference type="PROSITE-ProRule" id="PRU01248"/>
    </source>
</evidence>
<feature type="domain" description="Tyr recombinase" evidence="6">
    <location>
        <begin position="113"/>
        <end position="291"/>
    </location>
</feature>
<dbReference type="InterPro" id="IPR010998">
    <property type="entry name" value="Integrase_recombinase_N"/>
</dbReference>
<sequence>MSTALVPVVEFVPVRPPPAQADDDAQMVRLWLSRSASPNTRRNYEREARRFLAHVGKPLGSVRMGEFQDYIARLPGSSATVALAASALKSLFAFAQEVGFLRFNIGAAVRVPPIKNTLAERIMSEADALLMIRQEPALRNRVLLTVLYGGGLRVSEVCGLCWRDLAARDEAGQATVFGKGGKTRVLLLSAATWKVLSALRGEATADAPVFLSRKGGALDPSAVHRIVKAAAARAGLPGEVSAHWLRHAHASHALDRGAPIHLVQATLGHASVATTGRYLHARPTESSARFLGV</sequence>
<reference evidence="8" key="1">
    <citation type="journal article" date="2021" name="Front. Microbiol.">
        <title>Comprehensive Comparative Genomics and Phenotyping of Methylobacterium Species.</title>
        <authorList>
            <person name="Alessa O."/>
            <person name="Ogura Y."/>
            <person name="Fujitani Y."/>
            <person name="Takami H."/>
            <person name="Hayashi T."/>
            <person name="Sahin N."/>
            <person name="Tani A."/>
        </authorList>
    </citation>
    <scope>NUCLEOTIDE SEQUENCE</scope>
    <source>
        <strain evidence="8">DSM 23632</strain>
    </source>
</reference>
<keyword evidence="4" id="KW-0233">DNA recombination</keyword>